<protein>
    <submittedName>
        <fullName evidence="1">Uncharacterized protein</fullName>
    </submittedName>
</protein>
<keyword evidence="2" id="KW-1185">Reference proteome</keyword>
<reference evidence="2" key="1">
    <citation type="journal article" date="2023" name="G3 (Bethesda)">
        <title>Genome assembly and association tests identify interacting loci associated with vigor, precocity, and sex in interspecific pistachio rootstocks.</title>
        <authorList>
            <person name="Palmer W."/>
            <person name="Jacygrad E."/>
            <person name="Sagayaradj S."/>
            <person name="Cavanaugh K."/>
            <person name="Han R."/>
            <person name="Bertier L."/>
            <person name="Beede B."/>
            <person name="Kafkas S."/>
            <person name="Golino D."/>
            <person name="Preece J."/>
            <person name="Michelmore R."/>
        </authorList>
    </citation>
    <scope>NUCLEOTIDE SEQUENCE [LARGE SCALE GENOMIC DNA]</scope>
</reference>
<dbReference type="Proteomes" id="UP001163603">
    <property type="component" value="Chromosome 3"/>
</dbReference>
<dbReference type="EMBL" id="CM047738">
    <property type="protein sequence ID" value="KAJ0047112.1"/>
    <property type="molecule type" value="Genomic_DNA"/>
</dbReference>
<evidence type="ECO:0000313" key="1">
    <source>
        <dbReference type="EMBL" id="KAJ0047112.1"/>
    </source>
</evidence>
<evidence type="ECO:0000313" key="2">
    <source>
        <dbReference type="Proteomes" id="UP001163603"/>
    </source>
</evidence>
<name>A0ACC0ZA63_9ROSI</name>
<gene>
    <name evidence="1" type="ORF">Pint_03955</name>
</gene>
<comment type="caution">
    <text evidence="1">The sequence shown here is derived from an EMBL/GenBank/DDBJ whole genome shotgun (WGS) entry which is preliminary data.</text>
</comment>
<sequence>MKGGVVLGALVCGVWVFGCKRVFAVESAVTVLLLTEITPKSIAVHNATEVARFVVRPVAWLSLVLYPVGRVVTYLSMGMLKALGLKGRSEPYVTEDELKLMLRGAELSGAIEEEEQDMIENVLEIKDTHVREVMTPLVDVVAIDASATLVDFHSLWVTHQYSRVPVFEQRVDNIVGIAYAMDLLDYVQKNHDLSILKGDLLESTTVGDMAHKPAYFVPDSMSVWNLLREFRIRKVHMAVVLNEYGGTVGVVTLEDVVEEIVGEIFDENDSKEEIQKKTGYIVMRAEGIYDVDANTSIDQLSEDLNIKMPELCITSMGKSCNPQSSSCILGLLSYASIEEGHQYETVSGFICEAFGYIPRTGESMKVVLEKENQEENEEHDESGSDHQELKEKYLIYKLEILAGNARKVGAVRFERMNNDEAKFEAKEVTRLVPKIMKRKWSSDDEWDSNDYDGDAYSKRVEDDPSGDHVIAEHEDGRHDSTITN</sequence>
<accession>A0ACC0ZA63</accession>
<proteinExistence type="predicted"/>
<organism evidence="1 2">
    <name type="scientific">Pistacia integerrima</name>
    <dbReference type="NCBI Taxonomy" id="434235"/>
    <lineage>
        <taxon>Eukaryota</taxon>
        <taxon>Viridiplantae</taxon>
        <taxon>Streptophyta</taxon>
        <taxon>Embryophyta</taxon>
        <taxon>Tracheophyta</taxon>
        <taxon>Spermatophyta</taxon>
        <taxon>Magnoliopsida</taxon>
        <taxon>eudicotyledons</taxon>
        <taxon>Gunneridae</taxon>
        <taxon>Pentapetalae</taxon>
        <taxon>rosids</taxon>
        <taxon>malvids</taxon>
        <taxon>Sapindales</taxon>
        <taxon>Anacardiaceae</taxon>
        <taxon>Pistacia</taxon>
    </lineage>
</organism>